<evidence type="ECO:0000259" key="1">
    <source>
        <dbReference type="PROSITE" id="PS50097"/>
    </source>
</evidence>
<name>A0A5C3M1Q6_9AGAR</name>
<organism evidence="2 3">
    <name type="scientific">Crucibulum laeve</name>
    <dbReference type="NCBI Taxonomy" id="68775"/>
    <lineage>
        <taxon>Eukaryota</taxon>
        <taxon>Fungi</taxon>
        <taxon>Dikarya</taxon>
        <taxon>Basidiomycota</taxon>
        <taxon>Agaricomycotina</taxon>
        <taxon>Agaricomycetes</taxon>
        <taxon>Agaricomycetidae</taxon>
        <taxon>Agaricales</taxon>
        <taxon>Agaricineae</taxon>
        <taxon>Nidulariaceae</taxon>
        <taxon>Crucibulum</taxon>
    </lineage>
</organism>
<feature type="non-terminal residue" evidence="2">
    <location>
        <position position="332"/>
    </location>
</feature>
<protein>
    <recommendedName>
        <fullName evidence="1">BTB domain-containing protein</fullName>
    </recommendedName>
</protein>
<dbReference type="Proteomes" id="UP000308652">
    <property type="component" value="Unassembled WGS sequence"/>
</dbReference>
<dbReference type="InterPro" id="IPR000210">
    <property type="entry name" value="BTB/POZ_dom"/>
</dbReference>
<dbReference type="PROSITE" id="PS50097">
    <property type="entry name" value="BTB"/>
    <property type="match status" value="1"/>
</dbReference>
<dbReference type="AlphaFoldDB" id="A0A5C3M1Q6"/>
<keyword evidence="3" id="KW-1185">Reference proteome</keyword>
<evidence type="ECO:0000313" key="2">
    <source>
        <dbReference type="EMBL" id="TFK39072.1"/>
    </source>
</evidence>
<dbReference type="EMBL" id="ML213601">
    <property type="protein sequence ID" value="TFK39072.1"/>
    <property type="molecule type" value="Genomic_DNA"/>
</dbReference>
<sequence>MPHYSPTGPLLVSKLASLVPRGSREKRNSMTEEENIQFTSSPILKSSIWFEDGNVVLFATDTYFRVHRGMLSRHSSVLRNRFIIDSRRPYDGELVEGCPVVGLGESAQDVQFILSALYDYPCCTNIPQSLSFISALLMLGLKYDMPVLRSCGIACIEAEIPRDYNAWMKRRRYSRMSYYQGCEFDTILILLQNGLDEFVPYALYDCMAYQPDIIKAGITQDDGFISCLPLKFREQCLKGREKIIEEQLRLSFSWLTEDSIMPYSSCLTLRDCKIGRRELYDEICMNDPVCLLGLDGWKDVWNNYLCIRCVRKARKVYAEGRRKIWESIPRLL</sequence>
<dbReference type="OrthoDB" id="3217871at2759"/>
<proteinExistence type="predicted"/>
<feature type="domain" description="BTB" evidence="1">
    <location>
        <begin position="53"/>
        <end position="119"/>
    </location>
</feature>
<accession>A0A5C3M1Q6</accession>
<evidence type="ECO:0000313" key="3">
    <source>
        <dbReference type="Proteomes" id="UP000308652"/>
    </source>
</evidence>
<reference evidence="2 3" key="1">
    <citation type="journal article" date="2019" name="Nat. Ecol. Evol.">
        <title>Megaphylogeny resolves global patterns of mushroom evolution.</title>
        <authorList>
            <person name="Varga T."/>
            <person name="Krizsan K."/>
            <person name="Foldi C."/>
            <person name="Dima B."/>
            <person name="Sanchez-Garcia M."/>
            <person name="Sanchez-Ramirez S."/>
            <person name="Szollosi G.J."/>
            <person name="Szarkandi J.G."/>
            <person name="Papp V."/>
            <person name="Albert L."/>
            <person name="Andreopoulos W."/>
            <person name="Angelini C."/>
            <person name="Antonin V."/>
            <person name="Barry K.W."/>
            <person name="Bougher N.L."/>
            <person name="Buchanan P."/>
            <person name="Buyck B."/>
            <person name="Bense V."/>
            <person name="Catcheside P."/>
            <person name="Chovatia M."/>
            <person name="Cooper J."/>
            <person name="Damon W."/>
            <person name="Desjardin D."/>
            <person name="Finy P."/>
            <person name="Geml J."/>
            <person name="Haridas S."/>
            <person name="Hughes K."/>
            <person name="Justo A."/>
            <person name="Karasinski D."/>
            <person name="Kautmanova I."/>
            <person name="Kiss B."/>
            <person name="Kocsube S."/>
            <person name="Kotiranta H."/>
            <person name="LaButti K.M."/>
            <person name="Lechner B.E."/>
            <person name="Liimatainen K."/>
            <person name="Lipzen A."/>
            <person name="Lukacs Z."/>
            <person name="Mihaltcheva S."/>
            <person name="Morgado L.N."/>
            <person name="Niskanen T."/>
            <person name="Noordeloos M.E."/>
            <person name="Ohm R.A."/>
            <person name="Ortiz-Santana B."/>
            <person name="Ovrebo C."/>
            <person name="Racz N."/>
            <person name="Riley R."/>
            <person name="Savchenko A."/>
            <person name="Shiryaev A."/>
            <person name="Soop K."/>
            <person name="Spirin V."/>
            <person name="Szebenyi C."/>
            <person name="Tomsovsky M."/>
            <person name="Tulloss R.E."/>
            <person name="Uehling J."/>
            <person name="Grigoriev I.V."/>
            <person name="Vagvolgyi C."/>
            <person name="Papp T."/>
            <person name="Martin F.M."/>
            <person name="Miettinen O."/>
            <person name="Hibbett D.S."/>
            <person name="Nagy L.G."/>
        </authorList>
    </citation>
    <scope>NUCLEOTIDE SEQUENCE [LARGE SCALE GENOMIC DNA]</scope>
    <source>
        <strain evidence="2 3">CBS 166.37</strain>
    </source>
</reference>
<gene>
    <name evidence="2" type="ORF">BDQ12DRAFT_630250</name>
</gene>